<evidence type="ECO:0000313" key="9">
    <source>
        <dbReference type="Proteomes" id="UP001296969"/>
    </source>
</evidence>
<dbReference type="PROSITE" id="PS50931">
    <property type="entry name" value="HTH_LYSR"/>
    <property type="match status" value="1"/>
</dbReference>
<evidence type="ECO:0000256" key="1">
    <source>
        <dbReference type="ARBA" id="ARBA00009437"/>
    </source>
</evidence>
<dbReference type="InterPro" id="IPR036388">
    <property type="entry name" value="WH-like_DNA-bd_sf"/>
</dbReference>
<organism evidence="7 8">
    <name type="scientific">Limnobaculum xujianqingii</name>
    <dbReference type="NCBI Taxonomy" id="2738837"/>
    <lineage>
        <taxon>Bacteria</taxon>
        <taxon>Pseudomonadati</taxon>
        <taxon>Pseudomonadota</taxon>
        <taxon>Gammaproteobacteria</taxon>
        <taxon>Enterobacterales</taxon>
        <taxon>Budviciaceae</taxon>
        <taxon>Limnobaculum</taxon>
    </lineage>
</organism>
<dbReference type="InterPro" id="IPR036390">
    <property type="entry name" value="WH_DNA-bd_sf"/>
</dbReference>
<evidence type="ECO:0000256" key="4">
    <source>
        <dbReference type="ARBA" id="ARBA00023163"/>
    </source>
</evidence>
<proteinExistence type="inferred from homology"/>
<gene>
    <name evidence="7" type="ORF">I2492_08210</name>
    <name evidence="6" type="ORF">I2493_08210</name>
</gene>
<dbReference type="Proteomes" id="UP001296969">
    <property type="component" value="Unassembled WGS sequence"/>
</dbReference>
<comment type="similarity">
    <text evidence="1">Belongs to the LysR transcriptional regulatory family.</text>
</comment>
<evidence type="ECO:0000259" key="5">
    <source>
        <dbReference type="PROSITE" id="PS50931"/>
    </source>
</evidence>
<dbReference type="Gene3D" id="1.10.10.10">
    <property type="entry name" value="Winged helix-like DNA-binding domain superfamily/Winged helix DNA-binding domain"/>
    <property type="match status" value="1"/>
</dbReference>
<dbReference type="GO" id="GO:0003700">
    <property type="term" value="F:DNA-binding transcription factor activity"/>
    <property type="evidence" value="ECO:0007669"/>
    <property type="project" value="InterPro"/>
</dbReference>
<keyword evidence="9" id="KW-1185">Reference proteome</keyword>
<dbReference type="Pfam" id="PF00126">
    <property type="entry name" value="HTH_1"/>
    <property type="match status" value="1"/>
</dbReference>
<protein>
    <submittedName>
        <fullName evidence="7">LysR family transcriptional regulator</fullName>
    </submittedName>
</protein>
<sequence length="307" mass="34873">MIDTLDLQFLLAIKQHGSLVGAARFLNVTPSAVTQRLQQLEARLDIHLIDRTARRLHFTEEGELLCRKGQVLLEQHKALLEEVMQQHGKLVGSLKINAPFGFGRKYLTDIIAQYHRLYPEVEVLVKLSEQPLLEEQERFDLILHIGELYNSNLIVHTIAPNQRFICAAPVLVERYGIPSSPQDLLNYPSIALQENNEDTTLWSFEQQGKKQTIRIAPSLSSNDGDVVCSWAKEGLGIIMRSQWDVAEALSQTLLIRLLPEWALPEAPVVALTHRRKGMPERVHAFMTLLKQQFTPEAPWQKLAGTQQ</sequence>
<dbReference type="SUPFAM" id="SSF53850">
    <property type="entry name" value="Periplasmic binding protein-like II"/>
    <property type="match status" value="1"/>
</dbReference>
<dbReference type="PANTHER" id="PTHR30537">
    <property type="entry name" value="HTH-TYPE TRANSCRIPTIONAL REGULATOR"/>
    <property type="match status" value="1"/>
</dbReference>
<feature type="domain" description="HTH lysR-type" evidence="5">
    <location>
        <begin position="2"/>
        <end position="59"/>
    </location>
</feature>
<reference evidence="7 9" key="1">
    <citation type="submission" date="2020-11" db="EMBL/GenBank/DDBJ databases">
        <title>Insectihabitans protaetiae gen. nov. sp. nov. and Insectihabitans allomyrinae sp. nov., isolated from larvae of Protaetia brevitarsis seulensis and Allomyrina dichotoma, respectively.</title>
        <authorList>
            <person name="Lee S.D."/>
            <person name="Byeon Y.-S."/>
            <person name="Kim S.-M."/>
            <person name="Yang H.L."/>
            <person name="Kim I.S."/>
        </authorList>
    </citation>
    <scope>NUCLEOTIDE SEQUENCE</scope>
    <source>
        <strain evidence="7">CWB-B4</strain>
        <strain evidence="6 9">CWB-B43</strain>
    </source>
</reference>
<keyword evidence="3" id="KW-0238">DNA-binding</keyword>
<evidence type="ECO:0000313" key="6">
    <source>
        <dbReference type="EMBL" id="MBK5072995.1"/>
    </source>
</evidence>
<dbReference type="Gene3D" id="3.40.190.290">
    <property type="match status" value="1"/>
</dbReference>
<evidence type="ECO:0000256" key="2">
    <source>
        <dbReference type="ARBA" id="ARBA00023015"/>
    </source>
</evidence>
<accession>A0A9D7AI02</accession>
<keyword evidence="2" id="KW-0805">Transcription regulation</keyword>
<dbReference type="EMBL" id="JADRCQ010000001">
    <property type="protein sequence ID" value="MBK5072995.1"/>
    <property type="molecule type" value="Genomic_DNA"/>
</dbReference>
<dbReference type="Pfam" id="PF03466">
    <property type="entry name" value="LysR_substrate"/>
    <property type="match status" value="1"/>
</dbReference>
<dbReference type="AlphaFoldDB" id="A0A9D7AI02"/>
<dbReference type="GO" id="GO:0003677">
    <property type="term" value="F:DNA binding"/>
    <property type="evidence" value="ECO:0007669"/>
    <property type="project" value="UniProtKB-KW"/>
</dbReference>
<dbReference type="PANTHER" id="PTHR30537:SF5">
    <property type="entry name" value="HTH-TYPE TRANSCRIPTIONAL ACTIVATOR TTDR-RELATED"/>
    <property type="match status" value="1"/>
</dbReference>
<keyword evidence="4" id="KW-0804">Transcription</keyword>
<dbReference type="Proteomes" id="UP000807542">
    <property type="component" value="Unassembled WGS sequence"/>
</dbReference>
<dbReference type="SUPFAM" id="SSF46785">
    <property type="entry name" value="Winged helix' DNA-binding domain"/>
    <property type="match status" value="1"/>
</dbReference>
<name>A0A9D7AI02_9GAMM</name>
<dbReference type="EMBL" id="JADRCP010000001">
    <property type="protein sequence ID" value="MBK5176304.1"/>
    <property type="molecule type" value="Genomic_DNA"/>
</dbReference>
<evidence type="ECO:0000256" key="3">
    <source>
        <dbReference type="ARBA" id="ARBA00023125"/>
    </source>
</evidence>
<comment type="caution">
    <text evidence="7">The sequence shown here is derived from an EMBL/GenBank/DDBJ whole genome shotgun (WGS) entry which is preliminary data.</text>
</comment>
<dbReference type="InterPro" id="IPR058163">
    <property type="entry name" value="LysR-type_TF_proteobact-type"/>
</dbReference>
<evidence type="ECO:0000313" key="7">
    <source>
        <dbReference type="EMBL" id="MBK5176304.1"/>
    </source>
</evidence>
<dbReference type="InterPro" id="IPR000847">
    <property type="entry name" value="LysR_HTH_N"/>
</dbReference>
<evidence type="ECO:0000313" key="8">
    <source>
        <dbReference type="Proteomes" id="UP000807542"/>
    </source>
</evidence>
<dbReference type="InterPro" id="IPR005119">
    <property type="entry name" value="LysR_subst-bd"/>
</dbReference>